<gene>
    <name evidence="8" type="ORF">DXF87_26335</name>
</gene>
<dbReference type="InterPro" id="IPR009056">
    <property type="entry name" value="Cyt_c-like_dom"/>
</dbReference>
<name>A0ABD7GP35_9ENTR</name>
<keyword evidence="3 6" id="KW-0479">Metal-binding</keyword>
<keyword evidence="5 6" id="KW-0408">Iron</keyword>
<dbReference type="Proteomes" id="UP000255291">
    <property type="component" value="Unassembled WGS sequence"/>
</dbReference>
<dbReference type="InterPro" id="IPR036909">
    <property type="entry name" value="Cyt_c-like_dom_sf"/>
</dbReference>
<comment type="caution">
    <text evidence="8">The sequence shown here is derived from an EMBL/GenBank/DDBJ whole genome shotgun (WGS) entry which is preliminary data.</text>
</comment>
<proteinExistence type="predicted"/>
<reference evidence="8 9" key="1">
    <citation type="submission" date="2018-07" db="EMBL/GenBank/DDBJ databases">
        <title>The use of a cohorting ward and systematic surveillance cultures for the control of a Klebsiella pneumoniae carbapenemase (KPC)-producing Enterobacteriaceae outbreak.</title>
        <authorList>
            <person name="Doi Y."/>
        </authorList>
    </citation>
    <scope>NUCLEOTIDE SEQUENCE [LARGE SCALE GENOMIC DNA]</scope>
    <source>
        <strain evidence="8 9">1-RC-17-04017</strain>
    </source>
</reference>
<evidence type="ECO:0000256" key="1">
    <source>
        <dbReference type="ARBA" id="ARBA00022448"/>
    </source>
</evidence>
<dbReference type="Pfam" id="PF00034">
    <property type="entry name" value="Cytochrom_C"/>
    <property type="match status" value="1"/>
</dbReference>
<dbReference type="Gene3D" id="1.10.760.10">
    <property type="entry name" value="Cytochrome c-like domain"/>
    <property type="match status" value="1"/>
</dbReference>
<evidence type="ECO:0000256" key="4">
    <source>
        <dbReference type="ARBA" id="ARBA00022982"/>
    </source>
</evidence>
<dbReference type="GO" id="GO:0046872">
    <property type="term" value="F:metal ion binding"/>
    <property type="evidence" value="ECO:0007669"/>
    <property type="project" value="UniProtKB-KW"/>
</dbReference>
<keyword evidence="4" id="KW-0249">Electron transport</keyword>
<evidence type="ECO:0000313" key="8">
    <source>
        <dbReference type="EMBL" id="RDT51217.1"/>
    </source>
</evidence>
<dbReference type="PANTHER" id="PTHR33751:SF9">
    <property type="entry name" value="CYTOCHROME C4"/>
    <property type="match status" value="1"/>
</dbReference>
<keyword evidence="2 6" id="KW-0349">Heme</keyword>
<evidence type="ECO:0000256" key="3">
    <source>
        <dbReference type="ARBA" id="ARBA00022723"/>
    </source>
</evidence>
<keyword evidence="1" id="KW-0813">Transport</keyword>
<dbReference type="AlphaFoldDB" id="A0ABD7GP35"/>
<feature type="domain" description="Cytochrome c" evidence="7">
    <location>
        <begin position="3"/>
        <end position="81"/>
    </location>
</feature>
<sequence length="81" mass="8305">MAQSASHSAKIAQSLAATCANCHGTNGTPAGTRLPVLAGQSEADLLAALKGFKDGSRPATVMHQISKGYTGQQLAMLANYF</sequence>
<evidence type="ECO:0000259" key="7">
    <source>
        <dbReference type="PROSITE" id="PS51007"/>
    </source>
</evidence>
<dbReference type="PROSITE" id="PS51007">
    <property type="entry name" value="CYTC"/>
    <property type="match status" value="1"/>
</dbReference>
<dbReference type="PANTHER" id="PTHR33751">
    <property type="entry name" value="CBB3-TYPE CYTOCHROME C OXIDASE SUBUNIT FIXP"/>
    <property type="match status" value="1"/>
</dbReference>
<evidence type="ECO:0000313" key="9">
    <source>
        <dbReference type="Proteomes" id="UP000255291"/>
    </source>
</evidence>
<dbReference type="SUPFAM" id="SSF46626">
    <property type="entry name" value="Cytochrome c"/>
    <property type="match status" value="1"/>
</dbReference>
<evidence type="ECO:0000256" key="6">
    <source>
        <dbReference type="PROSITE-ProRule" id="PRU00433"/>
    </source>
</evidence>
<dbReference type="InterPro" id="IPR050597">
    <property type="entry name" value="Cytochrome_c_Oxidase_Subunit"/>
</dbReference>
<evidence type="ECO:0000256" key="5">
    <source>
        <dbReference type="ARBA" id="ARBA00023004"/>
    </source>
</evidence>
<evidence type="ECO:0000256" key="2">
    <source>
        <dbReference type="ARBA" id="ARBA00022617"/>
    </source>
</evidence>
<feature type="non-terminal residue" evidence="8">
    <location>
        <position position="81"/>
    </location>
</feature>
<organism evidence="8 9">
    <name type="scientific">Enterobacter roggenkampii</name>
    <dbReference type="NCBI Taxonomy" id="1812935"/>
    <lineage>
        <taxon>Bacteria</taxon>
        <taxon>Pseudomonadati</taxon>
        <taxon>Pseudomonadota</taxon>
        <taxon>Gammaproteobacteria</taxon>
        <taxon>Enterobacterales</taxon>
        <taxon>Enterobacteriaceae</taxon>
        <taxon>Enterobacter</taxon>
        <taxon>Enterobacter cloacae complex</taxon>
    </lineage>
</organism>
<dbReference type="EMBL" id="QRBW01000397">
    <property type="protein sequence ID" value="RDT51217.1"/>
    <property type="molecule type" value="Genomic_DNA"/>
</dbReference>
<protein>
    <submittedName>
        <fullName evidence="8">Cytochrome C</fullName>
    </submittedName>
</protein>
<accession>A0ABD7GP35</accession>